<evidence type="ECO:0000259" key="7">
    <source>
        <dbReference type="Pfam" id="PF06271"/>
    </source>
</evidence>
<feature type="transmembrane region" description="Helical" evidence="6">
    <location>
        <begin position="90"/>
        <end position="110"/>
    </location>
</feature>
<comment type="subcellular location">
    <subcellularLocation>
        <location evidence="1">Cell membrane</location>
        <topology evidence="1">Multi-pass membrane protein</topology>
    </subcellularLocation>
</comment>
<evidence type="ECO:0000256" key="5">
    <source>
        <dbReference type="ARBA" id="ARBA00023136"/>
    </source>
</evidence>
<feature type="domain" description="RDD" evidence="7">
    <location>
        <begin position="7"/>
        <end position="171"/>
    </location>
</feature>
<dbReference type="RefSeq" id="WP_379762701.1">
    <property type="nucleotide sequence ID" value="NZ_JBHSCL010000004.1"/>
</dbReference>
<dbReference type="Proteomes" id="UP001595841">
    <property type="component" value="Unassembled WGS sequence"/>
</dbReference>
<proteinExistence type="predicted"/>
<gene>
    <name evidence="8" type="ORF">ACFOWS_04195</name>
</gene>
<dbReference type="InterPro" id="IPR010432">
    <property type="entry name" value="RDD"/>
</dbReference>
<evidence type="ECO:0000313" key="9">
    <source>
        <dbReference type="Proteomes" id="UP001595841"/>
    </source>
</evidence>
<keyword evidence="4 6" id="KW-1133">Transmembrane helix</keyword>
<feature type="transmembrane region" description="Helical" evidence="6">
    <location>
        <begin position="42"/>
        <end position="59"/>
    </location>
</feature>
<dbReference type="EMBL" id="JBHSCL010000004">
    <property type="protein sequence ID" value="MFC4219317.1"/>
    <property type="molecule type" value="Genomic_DNA"/>
</dbReference>
<evidence type="ECO:0000256" key="6">
    <source>
        <dbReference type="SAM" id="Phobius"/>
    </source>
</evidence>
<organism evidence="8 9">
    <name type="scientific">Flagellimonas marina</name>
    <dbReference type="NCBI Taxonomy" id="1775168"/>
    <lineage>
        <taxon>Bacteria</taxon>
        <taxon>Pseudomonadati</taxon>
        <taxon>Bacteroidota</taxon>
        <taxon>Flavobacteriia</taxon>
        <taxon>Flavobacteriales</taxon>
        <taxon>Flavobacteriaceae</taxon>
        <taxon>Flagellimonas</taxon>
    </lineage>
</organism>
<evidence type="ECO:0000256" key="3">
    <source>
        <dbReference type="ARBA" id="ARBA00022692"/>
    </source>
</evidence>
<sequence>MTEEIVYGKFWDRVGAYLLDTLIVGLTTFALNYANVLHFKSFWFYLPIAAIGILYKPYMESYYGATLGKMALNLKVTDLEFNQISFEKSLLRSLIIIVPALIYIPVYYVAFGNPAVTETEGFMDFSIAMTNAYPATRISTNLFSLVYLTDVIVLLTENGKKQRSLKDFIAKTYVIKVQK</sequence>
<evidence type="ECO:0000256" key="2">
    <source>
        <dbReference type="ARBA" id="ARBA00022475"/>
    </source>
</evidence>
<dbReference type="InterPro" id="IPR051791">
    <property type="entry name" value="Pra-immunoreactive"/>
</dbReference>
<keyword evidence="5 6" id="KW-0472">Membrane</keyword>
<accession>A0ABV8PHB1</accession>
<dbReference type="PANTHER" id="PTHR36115">
    <property type="entry name" value="PROLINE-RICH ANTIGEN HOMOLOG-RELATED"/>
    <property type="match status" value="1"/>
</dbReference>
<protein>
    <submittedName>
        <fullName evidence="8">RDD family protein</fullName>
    </submittedName>
</protein>
<evidence type="ECO:0000256" key="1">
    <source>
        <dbReference type="ARBA" id="ARBA00004651"/>
    </source>
</evidence>
<reference evidence="9" key="1">
    <citation type="journal article" date="2019" name="Int. J. Syst. Evol. Microbiol.">
        <title>The Global Catalogue of Microorganisms (GCM) 10K type strain sequencing project: providing services to taxonomists for standard genome sequencing and annotation.</title>
        <authorList>
            <consortium name="The Broad Institute Genomics Platform"/>
            <consortium name="The Broad Institute Genome Sequencing Center for Infectious Disease"/>
            <person name="Wu L."/>
            <person name="Ma J."/>
        </authorList>
    </citation>
    <scope>NUCLEOTIDE SEQUENCE [LARGE SCALE GENOMIC DNA]</scope>
    <source>
        <strain evidence="9">CGMCC 1.15774</strain>
    </source>
</reference>
<comment type="caution">
    <text evidence="8">The sequence shown here is derived from an EMBL/GenBank/DDBJ whole genome shotgun (WGS) entry which is preliminary data.</text>
</comment>
<feature type="transmembrane region" description="Helical" evidence="6">
    <location>
        <begin position="17"/>
        <end position="36"/>
    </location>
</feature>
<dbReference type="Pfam" id="PF06271">
    <property type="entry name" value="RDD"/>
    <property type="match status" value="1"/>
</dbReference>
<keyword evidence="9" id="KW-1185">Reference proteome</keyword>
<dbReference type="PANTHER" id="PTHR36115:SF4">
    <property type="entry name" value="MEMBRANE PROTEIN"/>
    <property type="match status" value="1"/>
</dbReference>
<evidence type="ECO:0000256" key="4">
    <source>
        <dbReference type="ARBA" id="ARBA00022989"/>
    </source>
</evidence>
<name>A0ABV8PHB1_9FLAO</name>
<evidence type="ECO:0000313" key="8">
    <source>
        <dbReference type="EMBL" id="MFC4219317.1"/>
    </source>
</evidence>
<keyword evidence="2" id="KW-1003">Cell membrane</keyword>
<keyword evidence="3 6" id="KW-0812">Transmembrane</keyword>